<accession>A0A371HY86</accession>
<gene>
    <name evidence="1" type="ORF">CR513_08115</name>
</gene>
<keyword evidence="2" id="KW-1185">Reference proteome</keyword>
<proteinExistence type="predicted"/>
<name>A0A371HY86_MUCPR</name>
<dbReference type="Proteomes" id="UP000257109">
    <property type="component" value="Unassembled WGS sequence"/>
</dbReference>
<protein>
    <recommendedName>
        <fullName evidence="3">Reverse transcriptase/retrotransposon-derived protein RNase H-like domain-containing protein</fullName>
    </recommendedName>
</protein>
<dbReference type="AlphaFoldDB" id="A0A371HY86"/>
<evidence type="ECO:0000313" key="2">
    <source>
        <dbReference type="Proteomes" id="UP000257109"/>
    </source>
</evidence>
<organism evidence="1 2">
    <name type="scientific">Mucuna pruriens</name>
    <name type="common">Velvet bean</name>
    <name type="synonym">Dolichos pruriens</name>
    <dbReference type="NCBI Taxonomy" id="157652"/>
    <lineage>
        <taxon>Eukaryota</taxon>
        <taxon>Viridiplantae</taxon>
        <taxon>Streptophyta</taxon>
        <taxon>Embryophyta</taxon>
        <taxon>Tracheophyta</taxon>
        <taxon>Spermatophyta</taxon>
        <taxon>Magnoliopsida</taxon>
        <taxon>eudicotyledons</taxon>
        <taxon>Gunneridae</taxon>
        <taxon>Pentapetalae</taxon>
        <taxon>rosids</taxon>
        <taxon>fabids</taxon>
        <taxon>Fabales</taxon>
        <taxon>Fabaceae</taxon>
        <taxon>Papilionoideae</taxon>
        <taxon>50 kb inversion clade</taxon>
        <taxon>NPAAA clade</taxon>
        <taxon>indigoferoid/millettioid clade</taxon>
        <taxon>Phaseoleae</taxon>
        <taxon>Mucuna</taxon>
    </lineage>
</organism>
<evidence type="ECO:0000313" key="1">
    <source>
        <dbReference type="EMBL" id="RDY07729.1"/>
    </source>
</evidence>
<feature type="non-terminal residue" evidence="1">
    <location>
        <position position="1"/>
    </location>
</feature>
<dbReference type="EMBL" id="QJKJ01001412">
    <property type="protein sequence ID" value="RDY07729.1"/>
    <property type="molecule type" value="Genomic_DNA"/>
</dbReference>
<reference evidence="1" key="1">
    <citation type="submission" date="2018-05" db="EMBL/GenBank/DDBJ databases">
        <title>Draft genome of Mucuna pruriens seed.</title>
        <authorList>
            <person name="Nnadi N.E."/>
            <person name="Vos R."/>
            <person name="Hasami M.H."/>
            <person name="Devisetty U.K."/>
            <person name="Aguiy J.C."/>
        </authorList>
    </citation>
    <scope>NUCLEOTIDE SEQUENCE [LARGE SCALE GENOMIC DNA]</scope>
    <source>
        <strain evidence="1">JCA_2017</strain>
    </source>
</reference>
<sequence length="130" mass="14660">MLLLQEFNLEIRDRKGTDNTIADYLSHIKGKVDPIPIRDDFPDEQLLLVAHSHPWFADICNFLVASTFLPGASKYYKEKIQMMQSITYGMTPIYGDVAMTVCSLDSKIRSVLHFYHSALGGGYYGSHPDG</sequence>
<dbReference type="OrthoDB" id="1432876at2759"/>
<evidence type="ECO:0008006" key="3">
    <source>
        <dbReference type="Google" id="ProtNLM"/>
    </source>
</evidence>
<comment type="caution">
    <text evidence="1">The sequence shown here is derived from an EMBL/GenBank/DDBJ whole genome shotgun (WGS) entry which is preliminary data.</text>
</comment>